<name>A0ABD6ETV5_9BILA</name>
<dbReference type="AlphaFoldDB" id="A0ABD6ETV5"/>
<dbReference type="SUPFAM" id="SSF82895">
    <property type="entry name" value="TSP-1 type 1 repeat"/>
    <property type="match status" value="13"/>
</dbReference>
<dbReference type="SMART" id="SM00209">
    <property type="entry name" value="TSP1"/>
    <property type="match status" value="13"/>
</dbReference>
<accession>A0ABD6ETV5</accession>
<dbReference type="PANTHER" id="PTHR22906">
    <property type="entry name" value="PROPERDIN"/>
    <property type="match status" value="1"/>
</dbReference>
<keyword evidence="2" id="KW-1015">Disulfide bond</keyword>
<dbReference type="PROSITE" id="PS50092">
    <property type="entry name" value="TSP1"/>
    <property type="match status" value="13"/>
</dbReference>
<dbReference type="InterPro" id="IPR052065">
    <property type="entry name" value="Compl_asym_regulator"/>
</dbReference>
<evidence type="ECO:0000256" key="2">
    <source>
        <dbReference type="ARBA" id="ARBA00023157"/>
    </source>
</evidence>
<dbReference type="InterPro" id="IPR036383">
    <property type="entry name" value="TSP1_rpt_sf"/>
</dbReference>
<evidence type="ECO:0000313" key="4">
    <source>
        <dbReference type="Proteomes" id="UP001608902"/>
    </source>
</evidence>
<organism evidence="3 4">
    <name type="scientific">Gnathostoma spinigerum</name>
    <dbReference type="NCBI Taxonomy" id="75299"/>
    <lineage>
        <taxon>Eukaryota</taxon>
        <taxon>Metazoa</taxon>
        <taxon>Ecdysozoa</taxon>
        <taxon>Nematoda</taxon>
        <taxon>Chromadorea</taxon>
        <taxon>Rhabditida</taxon>
        <taxon>Spirurina</taxon>
        <taxon>Gnathostomatomorpha</taxon>
        <taxon>Gnathostomatoidea</taxon>
        <taxon>Gnathostomatidae</taxon>
        <taxon>Gnathostoma</taxon>
    </lineage>
</organism>
<evidence type="ECO:0008006" key="5">
    <source>
        <dbReference type="Google" id="ProtNLM"/>
    </source>
</evidence>
<dbReference type="Pfam" id="PF00090">
    <property type="entry name" value="TSP_1"/>
    <property type="match status" value="13"/>
</dbReference>
<comment type="caution">
    <text evidence="3">The sequence shown here is derived from an EMBL/GenBank/DDBJ whole genome shotgun (WGS) entry which is preliminary data.</text>
</comment>
<keyword evidence="1" id="KW-0677">Repeat</keyword>
<protein>
    <recommendedName>
        <fullName evidence="5">Hemicentin-1</fullName>
    </recommendedName>
</protein>
<keyword evidence="4" id="KW-1185">Reference proteome</keyword>
<dbReference type="InterPro" id="IPR000884">
    <property type="entry name" value="TSP1_rpt"/>
</dbReference>
<sequence>MEIHRGQELQSCYLGNPACPHSFPVYPCGAPGPIYGIIGPQCPPLSQPMEWGEWRAWTPCSATCGLGITSRSRPCKTGICIGVAKEWQYCQNPTPCETWSSWTKWSQCSVTCGQGERIRRRYCLLGEGRCQGYDAERMVCHGEYGAKCDEWGHWSSWSQCSATCGEGRRTRYRSCRGERCPGPKSQSERCYLAACPGPEWSAWLDWSACSVTCGRGIRQRSRTCVNGQTCPGSSVETEECVAARACAAWSTWGAWSSCSNLCGQGEMTRRRECLTPNGVESYECVGSAMESQTCSERSGCVSWGAWSGWSECSNKCGYGTMTRKRECVDVRGYSASGCQGMDTDTKTCSEKSGCASWGTWLEWSGCSTNCGEGTMTRRRDCLDSNGYPATSCEGMDMDTRTCSEKSGCASWGTWLEWSGCSTNCGEGTMTRKRDCLDSSGYSTTGCEGMDTDTQSCSEKSGCASWGEWLEWSECSTNCGEGTMTRKRDCLDSSGYSTTGCEGMDTDTQTCSEKSGCASWGTWLEWSGCSTNCGEGTMTRRRECVDSSGYSTTGCEGTDTDTRTCSEKSGCASWGAWLEWSGCSTNCGEGTMTRRRECLDSSGYSTTGCEGTDTDTQTCSEKSGCASWGTWLEWSGCSTNCGEGTMTRRRDCLDSSGYSTVGCEGMDTDTQTCTEKSGCASWGAWLEWSGCSSSCGEGTMTRHRECVDSSGYPSSNCEGVDTVTSALVAFSNTTSETTH</sequence>
<evidence type="ECO:0000256" key="1">
    <source>
        <dbReference type="ARBA" id="ARBA00022737"/>
    </source>
</evidence>
<reference evidence="3 4" key="1">
    <citation type="submission" date="2024-08" db="EMBL/GenBank/DDBJ databases">
        <title>Gnathostoma spinigerum genome.</title>
        <authorList>
            <person name="Gonzalez-Bertolin B."/>
            <person name="Monzon S."/>
            <person name="Zaballos A."/>
            <person name="Jimenez P."/>
            <person name="Dekumyoy P."/>
            <person name="Varona S."/>
            <person name="Cuesta I."/>
            <person name="Sumanam S."/>
            <person name="Adisakwattana P."/>
            <person name="Gasser R.B."/>
            <person name="Hernandez-Gonzalez A."/>
            <person name="Young N.D."/>
            <person name="Perteguer M.J."/>
        </authorList>
    </citation>
    <scope>NUCLEOTIDE SEQUENCE [LARGE SCALE GENOMIC DNA]</scope>
    <source>
        <strain evidence="3">AL3</strain>
        <tissue evidence="3">Liver</tissue>
    </source>
</reference>
<dbReference type="Gene3D" id="2.20.100.10">
    <property type="entry name" value="Thrombospondin type-1 (TSP1) repeat"/>
    <property type="match status" value="13"/>
</dbReference>
<dbReference type="EMBL" id="JBGFUD010005600">
    <property type="protein sequence ID" value="MFH4980473.1"/>
    <property type="molecule type" value="Genomic_DNA"/>
</dbReference>
<proteinExistence type="predicted"/>
<evidence type="ECO:0000313" key="3">
    <source>
        <dbReference type="EMBL" id="MFH4980473.1"/>
    </source>
</evidence>
<gene>
    <name evidence="3" type="ORF">AB6A40_007182</name>
</gene>
<dbReference type="Proteomes" id="UP001608902">
    <property type="component" value="Unassembled WGS sequence"/>
</dbReference>